<dbReference type="EMBL" id="JACRJB010000053">
    <property type="protein sequence ID" value="MBI5131607.1"/>
    <property type="molecule type" value="Genomic_DNA"/>
</dbReference>
<organism evidence="1 2">
    <name type="scientific">Rhodopseudomonas palustris</name>
    <dbReference type="NCBI Taxonomy" id="1076"/>
    <lineage>
        <taxon>Bacteria</taxon>
        <taxon>Pseudomonadati</taxon>
        <taxon>Pseudomonadota</taxon>
        <taxon>Alphaproteobacteria</taxon>
        <taxon>Hyphomicrobiales</taxon>
        <taxon>Nitrobacteraceae</taxon>
        <taxon>Rhodopseudomonas</taxon>
    </lineage>
</organism>
<accession>A0A933S0L2</accession>
<protein>
    <submittedName>
        <fullName evidence="1">Uncharacterized protein</fullName>
    </submittedName>
</protein>
<reference evidence="1" key="1">
    <citation type="submission" date="2020-07" db="EMBL/GenBank/DDBJ databases">
        <title>Huge and variable diversity of episymbiotic CPR bacteria and DPANN archaea in groundwater ecosystems.</title>
        <authorList>
            <person name="He C.Y."/>
            <person name="Keren R."/>
            <person name="Whittaker M."/>
            <person name="Farag I.F."/>
            <person name="Doudna J."/>
            <person name="Cate J.H.D."/>
            <person name="Banfield J.F."/>
        </authorList>
    </citation>
    <scope>NUCLEOTIDE SEQUENCE</scope>
    <source>
        <strain evidence="1">NC_groundwater_1818_Pr3_B-0.1um_66_35</strain>
    </source>
</reference>
<gene>
    <name evidence="1" type="ORF">HZA66_19390</name>
</gene>
<evidence type="ECO:0000313" key="1">
    <source>
        <dbReference type="EMBL" id="MBI5131607.1"/>
    </source>
</evidence>
<name>A0A933S0L2_RHOPL</name>
<dbReference type="AlphaFoldDB" id="A0A933S0L2"/>
<sequence length="184" mass="20372">MEFEKAVADAGTEAVLRYRAMAGIARDNEIPNSVLRAFVAEHLHRRLGLPVRVDRLLAAVARELGQPLDNDILEFFGGCRADVAVYPDGRPSLLVQLTIFDAATHLPPGGPELDRIDFLARTGKLRASIGVMICPFVVPLEARIERLHDLFGGNMYVGERQESQDRKWHWCFAAASLGATRRAP</sequence>
<comment type="caution">
    <text evidence="1">The sequence shown here is derived from an EMBL/GenBank/DDBJ whole genome shotgun (WGS) entry which is preliminary data.</text>
</comment>
<proteinExistence type="predicted"/>
<dbReference type="Proteomes" id="UP000782519">
    <property type="component" value="Unassembled WGS sequence"/>
</dbReference>
<evidence type="ECO:0000313" key="2">
    <source>
        <dbReference type="Proteomes" id="UP000782519"/>
    </source>
</evidence>